<sequence length="716" mass="81331">MAPSLSKPVFPTFRDRTVKGIITHLTSMYLENRTRISRAVYITLFVALVNRVRHAIAEQKAASVRDAAKRAERQGTTASVNSDEAAGGKKKKVELNREFFRSLLRLLKIVVPGWRSKETRLLISHSFFLVLRTLISLKVAAMDGAIVKALVKGNGREFITRIVYWMLIAVPATFTNSMLSYHQAELSLKYRTRLTQYIHDKYLSQLTFYGISALDDRIKNPDQLIAVDVAKFSNSLAELYSNLAKPILDMTIYTFSLSKSVGGEGVVFMSLLVQLSANVMRALTPPFGKYVAEEARLEGEFRFQHSRLIDHSEEVALYAGHEAEKDTLDKGYFTLIKHVNYILRRRFYHSFMEDFVIKYFWGALGLMLCSVPVFVKLPGQLTMNMGDRTETFVTNRRMLLSASDAFGRIMFSYREIMELAGYTSRVSSLLEVMDDIQNGHFEKKLVSSSGTEDNEAVLKGRGKVVESRDIEFIDVPIISPNGDVLVKALSFKLRAGDHLLVIGPNGCGKSSLFRILGGLWPVYGGTVHKPPFSDIFYIPQRPYLSRGSLRQQIIYPDGLRTMRAKGVTDADLLAILKVLDLEHLLELYPEGWDAEAEWRDVLSGGLQQRVAMARLFYHKPRYAILDECTSSVTLDTEKVMYDNAKALGITLMTVSHRRSLWKYHTHILQFDGQGKYVFTKLDAERRLELEDEKEDLDVLLRQVPELERRIAELTAE</sequence>
<feature type="domain" description="ABC transporter" evidence="9">
    <location>
        <begin position="470"/>
        <end position="698"/>
    </location>
</feature>
<keyword evidence="2" id="KW-0813">Transport</keyword>
<keyword evidence="11" id="KW-1185">Reference proteome</keyword>
<dbReference type="AlphaFoldDB" id="A0AAN6SCD1"/>
<keyword evidence="6" id="KW-1133">Transmembrane helix</keyword>
<keyword evidence="7" id="KW-0472">Membrane</keyword>
<name>A0AAN6SCD1_9PEZI</name>
<dbReference type="GO" id="GO:0007031">
    <property type="term" value="P:peroxisome organization"/>
    <property type="evidence" value="ECO:0007669"/>
    <property type="project" value="TreeGrafter"/>
</dbReference>
<evidence type="ECO:0000256" key="8">
    <source>
        <dbReference type="SAM" id="Coils"/>
    </source>
</evidence>
<comment type="caution">
    <text evidence="10">The sequence shown here is derived from an EMBL/GenBank/DDBJ whole genome shotgun (WGS) entry which is preliminary data.</text>
</comment>
<dbReference type="GO" id="GO:0005778">
    <property type="term" value="C:peroxisomal membrane"/>
    <property type="evidence" value="ECO:0007669"/>
    <property type="project" value="TreeGrafter"/>
</dbReference>
<dbReference type="GO" id="GO:0140359">
    <property type="term" value="F:ABC-type transporter activity"/>
    <property type="evidence" value="ECO:0007669"/>
    <property type="project" value="InterPro"/>
</dbReference>
<evidence type="ECO:0000256" key="3">
    <source>
        <dbReference type="ARBA" id="ARBA00022692"/>
    </source>
</evidence>
<dbReference type="CDD" id="cd03223">
    <property type="entry name" value="ABCD_peroxisomal_ALDP"/>
    <property type="match status" value="1"/>
</dbReference>
<dbReference type="Gene3D" id="3.40.50.300">
    <property type="entry name" value="P-loop containing nucleotide triphosphate hydrolases"/>
    <property type="match status" value="1"/>
</dbReference>
<evidence type="ECO:0000256" key="1">
    <source>
        <dbReference type="ARBA" id="ARBA00008575"/>
    </source>
</evidence>
<dbReference type="GO" id="GO:0015910">
    <property type="term" value="P:long-chain fatty acid import into peroxisome"/>
    <property type="evidence" value="ECO:0007669"/>
    <property type="project" value="TreeGrafter"/>
</dbReference>
<dbReference type="InterPro" id="IPR036640">
    <property type="entry name" value="ABC1_TM_sf"/>
</dbReference>
<keyword evidence="3 10" id="KW-0812">Transmembrane</keyword>
<reference evidence="10" key="1">
    <citation type="journal article" date="2023" name="Mol. Phylogenet. Evol.">
        <title>Genome-scale phylogeny and comparative genomics of the fungal order Sordariales.</title>
        <authorList>
            <person name="Hensen N."/>
            <person name="Bonometti L."/>
            <person name="Westerberg I."/>
            <person name="Brannstrom I.O."/>
            <person name="Guillou S."/>
            <person name="Cros-Aarteil S."/>
            <person name="Calhoun S."/>
            <person name="Haridas S."/>
            <person name="Kuo A."/>
            <person name="Mondo S."/>
            <person name="Pangilinan J."/>
            <person name="Riley R."/>
            <person name="LaButti K."/>
            <person name="Andreopoulos B."/>
            <person name="Lipzen A."/>
            <person name="Chen C."/>
            <person name="Yan M."/>
            <person name="Daum C."/>
            <person name="Ng V."/>
            <person name="Clum A."/>
            <person name="Steindorff A."/>
            <person name="Ohm R.A."/>
            <person name="Martin F."/>
            <person name="Silar P."/>
            <person name="Natvig D.O."/>
            <person name="Lalanne C."/>
            <person name="Gautier V."/>
            <person name="Ament-Velasquez S.L."/>
            <person name="Kruys A."/>
            <person name="Hutchinson M.I."/>
            <person name="Powell A.J."/>
            <person name="Barry K."/>
            <person name="Miller A.N."/>
            <person name="Grigoriev I.V."/>
            <person name="Debuchy R."/>
            <person name="Gladieux P."/>
            <person name="Hiltunen Thoren M."/>
            <person name="Johannesson H."/>
        </authorList>
    </citation>
    <scope>NUCLEOTIDE SEQUENCE</scope>
    <source>
        <strain evidence="10">CBS 626.80</strain>
    </source>
</reference>
<organism evidence="10 11">
    <name type="scientific">Pseudoneurospora amorphoporcata</name>
    <dbReference type="NCBI Taxonomy" id="241081"/>
    <lineage>
        <taxon>Eukaryota</taxon>
        <taxon>Fungi</taxon>
        <taxon>Dikarya</taxon>
        <taxon>Ascomycota</taxon>
        <taxon>Pezizomycotina</taxon>
        <taxon>Sordariomycetes</taxon>
        <taxon>Sordariomycetidae</taxon>
        <taxon>Sordariales</taxon>
        <taxon>Sordariaceae</taxon>
        <taxon>Pseudoneurospora</taxon>
    </lineage>
</organism>
<dbReference type="SMART" id="SM00382">
    <property type="entry name" value="AAA"/>
    <property type="match status" value="1"/>
</dbReference>
<protein>
    <submittedName>
        <fullName evidence="10">ABC transporter transmembrane region 2-domain-containing protein</fullName>
    </submittedName>
</protein>
<dbReference type="Gene3D" id="1.20.1560.10">
    <property type="entry name" value="ABC transporter type 1, transmembrane domain"/>
    <property type="match status" value="1"/>
</dbReference>
<dbReference type="Pfam" id="PF06472">
    <property type="entry name" value="ABC_membrane_2"/>
    <property type="match status" value="1"/>
</dbReference>
<evidence type="ECO:0000256" key="7">
    <source>
        <dbReference type="ARBA" id="ARBA00023136"/>
    </source>
</evidence>
<evidence type="ECO:0000256" key="6">
    <source>
        <dbReference type="ARBA" id="ARBA00022989"/>
    </source>
</evidence>
<dbReference type="InterPro" id="IPR003439">
    <property type="entry name" value="ABC_transporter-like_ATP-bd"/>
</dbReference>
<keyword evidence="8" id="KW-0175">Coiled coil</keyword>
<evidence type="ECO:0000259" key="9">
    <source>
        <dbReference type="PROSITE" id="PS50893"/>
    </source>
</evidence>
<dbReference type="PROSITE" id="PS50893">
    <property type="entry name" value="ABC_TRANSPORTER_2"/>
    <property type="match status" value="1"/>
</dbReference>
<keyword evidence="4" id="KW-0547">Nucleotide-binding</keyword>
<dbReference type="GO" id="GO:0042760">
    <property type="term" value="P:very long-chain fatty acid catabolic process"/>
    <property type="evidence" value="ECO:0007669"/>
    <property type="project" value="TreeGrafter"/>
</dbReference>
<dbReference type="InterPro" id="IPR011527">
    <property type="entry name" value="ABC1_TM_dom"/>
</dbReference>
<gene>
    <name evidence="10" type="ORF">QBC32DRAFT_75529</name>
</gene>
<evidence type="ECO:0000313" key="11">
    <source>
        <dbReference type="Proteomes" id="UP001303222"/>
    </source>
</evidence>
<dbReference type="GO" id="GO:0005324">
    <property type="term" value="F:long-chain fatty acid transmembrane transporter activity"/>
    <property type="evidence" value="ECO:0007669"/>
    <property type="project" value="TreeGrafter"/>
</dbReference>
<proteinExistence type="inferred from homology"/>
<dbReference type="EMBL" id="MU859314">
    <property type="protein sequence ID" value="KAK3947781.1"/>
    <property type="molecule type" value="Genomic_DNA"/>
</dbReference>
<keyword evidence="5" id="KW-0067">ATP-binding</keyword>
<dbReference type="Pfam" id="PF00005">
    <property type="entry name" value="ABC_tran"/>
    <property type="match status" value="1"/>
</dbReference>
<dbReference type="GO" id="GO:0005524">
    <property type="term" value="F:ATP binding"/>
    <property type="evidence" value="ECO:0007669"/>
    <property type="project" value="UniProtKB-KW"/>
</dbReference>
<feature type="coiled-coil region" evidence="8">
    <location>
        <begin position="689"/>
        <end position="716"/>
    </location>
</feature>
<evidence type="ECO:0000256" key="4">
    <source>
        <dbReference type="ARBA" id="ARBA00022741"/>
    </source>
</evidence>
<dbReference type="SUPFAM" id="SSF52540">
    <property type="entry name" value="P-loop containing nucleoside triphosphate hydrolases"/>
    <property type="match status" value="1"/>
</dbReference>
<dbReference type="InterPro" id="IPR003593">
    <property type="entry name" value="AAA+_ATPase"/>
</dbReference>
<evidence type="ECO:0000256" key="5">
    <source>
        <dbReference type="ARBA" id="ARBA00022840"/>
    </source>
</evidence>
<evidence type="ECO:0000313" key="10">
    <source>
        <dbReference type="EMBL" id="KAK3947781.1"/>
    </source>
</evidence>
<dbReference type="SUPFAM" id="SSF90123">
    <property type="entry name" value="ABC transporter transmembrane region"/>
    <property type="match status" value="1"/>
</dbReference>
<dbReference type="Proteomes" id="UP001303222">
    <property type="component" value="Unassembled WGS sequence"/>
</dbReference>
<evidence type="ECO:0000256" key="2">
    <source>
        <dbReference type="ARBA" id="ARBA00022448"/>
    </source>
</evidence>
<dbReference type="InterPro" id="IPR027417">
    <property type="entry name" value="P-loop_NTPase"/>
</dbReference>
<dbReference type="InterPro" id="IPR050835">
    <property type="entry name" value="ABC_transporter_sub-D"/>
</dbReference>
<comment type="similarity">
    <text evidence="1">Belongs to the ABC transporter superfamily. ABCD family. Peroxisomal fatty acyl CoA transporter (TC 3.A.1.203) subfamily.</text>
</comment>
<dbReference type="PANTHER" id="PTHR11384">
    <property type="entry name" value="ATP-BINDING CASSETTE, SUB-FAMILY D MEMBER"/>
    <property type="match status" value="1"/>
</dbReference>
<accession>A0AAN6SCD1</accession>
<dbReference type="GO" id="GO:0016887">
    <property type="term" value="F:ATP hydrolysis activity"/>
    <property type="evidence" value="ECO:0007669"/>
    <property type="project" value="InterPro"/>
</dbReference>
<dbReference type="PANTHER" id="PTHR11384:SF69">
    <property type="entry name" value="PEROXISOMAL LONG-CHAIN FATTY ACID IMPORT PROTEIN 1"/>
    <property type="match status" value="1"/>
</dbReference>
<dbReference type="GO" id="GO:0006635">
    <property type="term" value="P:fatty acid beta-oxidation"/>
    <property type="evidence" value="ECO:0007669"/>
    <property type="project" value="TreeGrafter"/>
</dbReference>
<reference evidence="10" key="2">
    <citation type="submission" date="2023-06" db="EMBL/GenBank/DDBJ databases">
        <authorList>
            <consortium name="Lawrence Berkeley National Laboratory"/>
            <person name="Mondo S.J."/>
            <person name="Hensen N."/>
            <person name="Bonometti L."/>
            <person name="Westerberg I."/>
            <person name="Brannstrom I.O."/>
            <person name="Guillou S."/>
            <person name="Cros-Aarteil S."/>
            <person name="Calhoun S."/>
            <person name="Haridas S."/>
            <person name="Kuo A."/>
            <person name="Pangilinan J."/>
            <person name="Riley R."/>
            <person name="Labutti K."/>
            <person name="Andreopoulos B."/>
            <person name="Lipzen A."/>
            <person name="Chen C."/>
            <person name="Yanf M."/>
            <person name="Daum C."/>
            <person name="Ng V."/>
            <person name="Clum A."/>
            <person name="Steindorff A."/>
            <person name="Ohm R."/>
            <person name="Martin F."/>
            <person name="Silar P."/>
            <person name="Natvig D."/>
            <person name="Lalanne C."/>
            <person name="Gautier V."/>
            <person name="Ament-Velasquez S.L."/>
            <person name="Kruys A."/>
            <person name="Hutchinson M.I."/>
            <person name="Powell A.J."/>
            <person name="Barry K."/>
            <person name="Miller A.N."/>
            <person name="Grigoriev I.V."/>
            <person name="Debuchy R."/>
            <person name="Gladieux P."/>
            <person name="Thoren M.H."/>
            <person name="Johannesson H."/>
        </authorList>
    </citation>
    <scope>NUCLEOTIDE SEQUENCE</scope>
    <source>
        <strain evidence="10">CBS 626.80</strain>
    </source>
</reference>